<feature type="signal peptide" evidence="2">
    <location>
        <begin position="1"/>
        <end position="16"/>
    </location>
</feature>
<dbReference type="Proteomes" id="UP000006672">
    <property type="component" value="Unassembled WGS sequence"/>
</dbReference>
<accession>A0A4E9F7A2</accession>
<dbReference type="EMBL" id="CAAKNF010000192">
    <property type="protein sequence ID" value="VIO90876.1"/>
    <property type="molecule type" value="Genomic_DNA"/>
</dbReference>
<name>A0A4E9F7A2_BRUMA</name>
<reference evidence="3" key="2">
    <citation type="submission" date="2019-04" db="EMBL/GenBank/DDBJ databases">
        <authorList>
            <person name="Howe K."/>
            <person name="Paulini M."/>
            <person name="Williams G."/>
        </authorList>
    </citation>
    <scope>NUCLEOTIDE SEQUENCE [LARGE SCALE GENOMIC DNA]</scope>
    <source>
        <strain evidence="3">FR3</strain>
    </source>
</reference>
<keyword evidence="2" id="KW-0732">Signal</keyword>
<reference evidence="5" key="3">
    <citation type="submission" date="2019-12" db="UniProtKB">
        <authorList>
            <consortium name="WormBaseParasite"/>
        </authorList>
    </citation>
    <scope>IDENTIFICATION</scope>
</reference>
<evidence type="ECO:0000256" key="2">
    <source>
        <dbReference type="SAM" id="SignalP"/>
    </source>
</evidence>
<reference evidence="4" key="1">
    <citation type="journal article" date="2007" name="Science">
        <title>Draft genome of the filarial nematode parasite Brugia malayi.</title>
        <authorList>
            <person name="Ghedin E."/>
            <person name="Wang S."/>
            <person name="Spiro D."/>
            <person name="Caler E."/>
            <person name="Zhao Q."/>
            <person name="Crabtree J."/>
            <person name="Allen J.E."/>
            <person name="Delcher A.L."/>
            <person name="Guiliano D.B."/>
            <person name="Miranda-Saavedra D."/>
            <person name="Angiuoli S.V."/>
            <person name="Creasy T."/>
            <person name="Amedeo P."/>
            <person name="Haas B."/>
            <person name="El-Sayed N.M."/>
            <person name="Wortman J.R."/>
            <person name="Feldblyum T."/>
            <person name="Tallon L."/>
            <person name="Schatz M."/>
            <person name="Shumway M."/>
            <person name="Koo H."/>
            <person name="Salzberg S.L."/>
            <person name="Schobel S."/>
            <person name="Pertea M."/>
            <person name="Pop M."/>
            <person name="White O."/>
            <person name="Barton G.J."/>
            <person name="Carlow C.K."/>
            <person name="Crawford M.J."/>
            <person name="Daub J."/>
            <person name="Dimmic M.W."/>
            <person name="Estes C.F."/>
            <person name="Foster J.M."/>
            <person name="Ganatra M."/>
            <person name="Gregory W.F."/>
            <person name="Johnson N.M."/>
            <person name="Jin J."/>
            <person name="Komuniecki R."/>
            <person name="Korf I."/>
            <person name="Kumar S."/>
            <person name="Laney S."/>
            <person name="Li B.W."/>
            <person name="Li W."/>
            <person name="Lindblom T.H."/>
            <person name="Lustigman S."/>
            <person name="Ma D."/>
            <person name="Maina C.V."/>
            <person name="Martin D.M."/>
            <person name="McCarter J.P."/>
            <person name="McReynolds L."/>
            <person name="Mitreva M."/>
            <person name="Nutman T.B."/>
            <person name="Parkinson J."/>
            <person name="Peregrin-Alvarez J.M."/>
            <person name="Poole C."/>
            <person name="Ren Q."/>
            <person name="Saunders L."/>
            <person name="Sluder A.E."/>
            <person name="Smith K."/>
            <person name="Stanke M."/>
            <person name="Unnasch T.R."/>
            <person name="Ware J."/>
            <person name="Wei A.D."/>
            <person name="Weil G."/>
            <person name="Williams D.J."/>
            <person name="Zhang Y."/>
            <person name="Williams S.A."/>
            <person name="Fraser-Liggett C."/>
            <person name="Slatko B."/>
            <person name="Blaxter M.L."/>
            <person name="Scott A.L."/>
        </authorList>
    </citation>
    <scope>NUCLEOTIDE SEQUENCE</scope>
    <source>
        <strain evidence="4">FR3</strain>
    </source>
</reference>
<dbReference type="WBParaSite" id="Bm17375.1">
    <property type="protein sequence ID" value="Bm17375.1"/>
    <property type="gene ID" value="WBGene00268518"/>
</dbReference>
<sequence>MEMIMMMMMMMMMMFGDDDDHYDDNNDGDDGDNDGYGNDLMVISSDYDQVYVSYVDENLRRDDNDNTKEGNDDDSSQKEGNEHIMDAKATGMYPSSTPLSSIHLVVYRRYGCDNSDGDDAGSAIDGDKCGANCQQLMLMFQNYQMMMI</sequence>
<dbReference type="RefSeq" id="XP_042932555.1">
    <property type="nucleotide sequence ID" value="XM_043076621.1"/>
</dbReference>
<evidence type="ECO:0000256" key="1">
    <source>
        <dbReference type="SAM" id="MobiDB-lite"/>
    </source>
</evidence>
<keyword evidence="4" id="KW-1185">Reference proteome</keyword>
<evidence type="ECO:0000313" key="3">
    <source>
        <dbReference type="EMBL" id="VIO90876.1"/>
    </source>
</evidence>
<dbReference type="AlphaFoldDB" id="A0A4E9F7A2"/>
<dbReference type="KEGG" id="bmy:BM_BM17375"/>
<evidence type="ECO:0000313" key="5">
    <source>
        <dbReference type="WBParaSite" id="Bm17375.1"/>
    </source>
</evidence>
<gene>
    <name evidence="3 5" type="primary">Bm17375</name>
    <name evidence="3" type="ORF">BM_BM17375</name>
</gene>
<feature type="chain" id="PRO_5023840141" evidence="2">
    <location>
        <begin position="17"/>
        <end position="148"/>
    </location>
</feature>
<evidence type="ECO:0000313" key="4">
    <source>
        <dbReference type="Proteomes" id="UP000006672"/>
    </source>
</evidence>
<accession>A0A5S6PD42</accession>
<organism evidence="3">
    <name type="scientific">Brugia malayi</name>
    <name type="common">Filarial nematode worm</name>
    <dbReference type="NCBI Taxonomy" id="6279"/>
    <lineage>
        <taxon>Eukaryota</taxon>
        <taxon>Metazoa</taxon>
        <taxon>Ecdysozoa</taxon>
        <taxon>Nematoda</taxon>
        <taxon>Chromadorea</taxon>
        <taxon>Rhabditida</taxon>
        <taxon>Spirurina</taxon>
        <taxon>Spiruromorpha</taxon>
        <taxon>Filarioidea</taxon>
        <taxon>Onchocercidae</taxon>
        <taxon>Brugia</taxon>
    </lineage>
</organism>
<proteinExistence type="predicted"/>
<dbReference type="CTD" id="6100349"/>
<feature type="region of interest" description="Disordered" evidence="1">
    <location>
        <begin position="58"/>
        <end position="81"/>
    </location>
</feature>
<dbReference type="GeneID" id="6100349"/>
<protein>
    <submittedName>
        <fullName evidence="3 5">Uncharacterized protein</fullName>
    </submittedName>
</protein>